<dbReference type="SUPFAM" id="SSF53850">
    <property type="entry name" value="Periplasmic binding protein-like II"/>
    <property type="match status" value="1"/>
</dbReference>
<evidence type="ECO:0000313" key="6">
    <source>
        <dbReference type="Proteomes" id="UP000187822"/>
    </source>
</evidence>
<name>A0A1R4A4W6_9ARCH</name>
<dbReference type="Proteomes" id="UP000187822">
    <property type="component" value="Chromosome I"/>
</dbReference>
<dbReference type="GO" id="GO:0015833">
    <property type="term" value="P:peptide transport"/>
    <property type="evidence" value="ECO:0007669"/>
    <property type="project" value="TreeGrafter"/>
</dbReference>
<dbReference type="Pfam" id="PF00496">
    <property type="entry name" value="SBP_bac_5"/>
    <property type="match status" value="1"/>
</dbReference>
<feature type="domain" description="Solute-binding protein family 5" evidence="4">
    <location>
        <begin position="98"/>
        <end position="473"/>
    </location>
</feature>
<sequence>MKLKKVLIIFVASVMIASAFYGAIQSGPVLGKGSLSNTSSASASSVTSNSSTLNMGLLLSDYAWSTLNPFTTTYSASGLNYLFYTPLVTIGYPPEAGIHAGLLKTWSSNPSYTVWNLTLRSNLKWDNGQPMTSTDLAFSLNLYNNSATDTADYFGATMVHNATIINSTTVQLVFKSSYPSLLNFLAGGEADMVYAPSFENIPASQLASFTNEKNIVLDSPYVITNYTTGENPLILTRNPYYYQGQPYYKYLKIILFDSTTAEISALSSGEIQIAWDGGSYTSAKAFKVPGYSLHTLVPSGEEVINLNYMQYPMNMTSVRQALAYAVNRETLAHLGYGSENYTLLNYATLTSQYDQMLGLTSSQIPNYTQSQSKVDSLMESSGFKLVNGYWENSTGSTVTIKVIYPNYETGATDISVELSTMWETAGFKVQLTPLTTTDFTSTLASADQPTYGAAVWDGYGFGIPLNSFITNIYTFFYGYLTPAFDKSLGTSASALYGTHLVKNGTLADVIEDYINASAYPFDTPRSNYWNRELAMNFANQVPMIPLYYTTNFEEASNSVYWGNATNHTGIFDTQSLTMPQFWDGTLMVVHPIITKSTFSDIDLYIIVAFVVIIAAVAVGVGYNIKKKKNKEKED</sequence>
<evidence type="ECO:0000313" key="5">
    <source>
        <dbReference type="EMBL" id="SJK84018.1"/>
    </source>
</evidence>
<evidence type="ECO:0000259" key="4">
    <source>
        <dbReference type="Pfam" id="PF00496"/>
    </source>
</evidence>
<keyword evidence="6" id="KW-1185">Reference proteome</keyword>
<protein>
    <submittedName>
        <fullName evidence="5">PepT family ABC transporter substrate-binding component</fullName>
    </submittedName>
</protein>
<dbReference type="GO" id="GO:1904680">
    <property type="term" value="F:peptide transmembrane transporter activity"/>
    <property type="evidence" value="ECO:0007669"/>
    <property type="project" value="TreeGrafter"/>
</dbReference>
<dbReference type="KEGG" id="cdiv:CPM_0123"/>
<proteinExistence type="inferred from homology"/>
<organism evidence="5 6">
    <name type="scientific">Cuniculiplasma divulgatum</name>
    <dbReference type="NCBI Taxonomy" id="1673428"/>
    <lineage>
        <taxon>Archaea</taxon>
        <taxon>Methanobacteriati</taxon>
        <taxon>Thermoplasmatota</taxon>
        <taxon>Thermoplasmata</taxon>
        <taxon>Thermoplasmatales</taxon>
        <taxon>Cuniculiplasmataceae</taxon>
        <taxon>Cuniculiplasma</taxon>
    </lineage>
</organism>
<dbReference type="Gene3D" id="3.10.105.10">
    <property type="entry name" value="Dipeptide-binding Protein, Domain 3"/>
    <property type="match status" value="1"/>
</dbReference>
<dbReference type="InterPro" id="IPR000914">
    <property type="entry name" value="SBP_5_dom"/>
</dbReference>
<keyword evidence="3" id="KW-0732">Signal</keyword>
<accession>A0A1R4A4W6</accession>
<dbReference type="GeneID" id="30926765"/>
<comment type="similarity">
    <text evidence="1">Belongs to the bacterial solute-binding protein 5 family.</text>
</comment>
<dbReference type="Gene3D" id="3.40.190.10">
    <property type="entry name" value="Periplasmic binding protein-like II"/>
    <property type="match status" value="1"/>
</dbReference>
<dbReference type="RefSeq" id="WP_077075806.1">
    <property type="nucleotide sequence ID" value="NZ_LT719092.1"/>
</dbReference>
<dbReference type="STRING" id="1673428.CPM_0123"/>
<dbReference type="EMBL" id="LT719092">
    <property type="protein sequence ID" value="SJK84018.1"/>
    <property type="molecule type" value="Genomic_DNA"/>
</dbReference>
<evidence type="ECO:0000256" key="2">
    <source>
        <dbReference type="ARBA" id="ARBA00022448"/>
    </source>
</evidence>
<dbReference type="InterPro" id="IPR039424">
    <property type="entry name" value="SBP_5"/>
</dbReference>
<evidence type="ECO:0000256" key="1">
    <source>
        <dbReference type="ARBA" id="ARBA00005695"/>
    </source>
</evidence>
<keyword evidence="2" id="KW-0813">Transport</keyword>
<dbReference type="PANTHER" id="PTHR30290">
    <property type="entry name" value="PERIPLASMIC BINDING COMPONENT OF ABC TRANSPORTER"/>
    <property type="match status" value="1"/>
</dbReference>
<reference evidence="6" key="1">
    <citation type="submission" date="2016-06" db="EMBL/GenBank/DDBJ databases">
        <authorList>
            <person name="Toshchakov V.S."/>
        </authorList>
    </citation>
    <scope>NUCLEOTIDE SEQUENCE [LARGE SCALE GENOMIC DNA]</scope>
    <source>
        <strain>PM4 (JCM 30641</strain>
        <strain evidence="6">\VKM B-2940)</strain>
    </source>
</reference>
<dbReference type="OrthoDB" id="194307at2157"/>
<evidence type="ECO:0000256" key="3">
    <source>
        <dbReference type="ARBA" id="ARBA00022729"/>
    </source>
</evidence>
<dbReference type="AlphaFoldDB" id="A0A1R4A4W6"/>
<dbReference type="PANTHER" id="PTHR30290:SF9">
    <property type="entry name" value="OLIGOPEPTIDE-BINDING PROTEIN APPA"/>
    <property type="match status" value="1"/>
</dbReference>
<gene>
    <name evidence="5" type="ORF">CPM_0123</name>
</gene>